<feature type="signal peptide" evidence="2">
    <location>
        <begin position="1"/>
        <end position="29"/>
    </location>
</feature>
<dbReference type="Proteomes" id="UP000028537">
    <property type="component" value="Unassembled WGS sequence"/>
</dbReference>
<feature type="region of interest" description="Disordered" evidence="1">
    <location>
        <begin position="36"/>
        <end position="77"/>
    </location>
</feature>
<evidence type="ECO:0000313" key="3">
    <source>
        <dbReference type="EMBL" id="KEZ22693.1"/>
    </source>
</evidence>
<feature type="compositionally biased region" description="Basic residues" evidence="1">
    <location>
        <begin position="221"/>
        <end position="230"/>
    </location>
</feature>
<dbReference type="PROSITE" id="PS51257">
    <property type="entry name" value="PROKAR_LIPOPROTEIN"/>
    <property type="match status" value="1"/>
</dbReference>
<gene>
    <name evidence="3" type="ORF">UDIV_5310</name>
</gene>
<keyword evidence="2" id="KW-0732">Signal</keyword>
<name>A0A084EXK1_9BACT</name>
<feature type="chain" id="PRO_5001774849" description="Lipoprotein" evidence="2">
    <location>
        <begin position="30"/>
        <end position="230"/>
    </location>
</feature>
<protein>
    <recommendedName>
        <fullName evidence="5">Lipoprotein</fullName>
    </recommendedName>
</protein>
<dbReference type="AlphaFoldDB" id="A0A084EXK1"/>
<accession>A0A084EXK1</accession>
<dbReference type="RefSeq" id="WP_038103127.1">
    <property type="nucleotide sequence ID" value="NZ_JFDP01000064.1"/>
</dbReference>
<feature type="region of interest" description="Disordered" evidence="1">
    <location>
        <begin position="182"/>
        <end position="230"/>
    </location>
</feature>
<evidence type="ECO:0000313" key="4">
    <source>
        <dbReference type="Proteomes" id="UP000028537"/>
    </source>
</evidence>
<reference evidence="3 4" key="1">
    <citation type="submission" date="2014-02" db="EMBL/GenBank/DDBJ databases">
        <title>Genome sequence of Ureaplasma diversum strain 246.</title>
        <authorList>
            <person name="Sirand-Pugnet P."/>
            <person name="Breton M."/>
            <person name="Dordet-Frisoni E."/>
            <person name="Baranowski E."/>
            <person name="Barre A."/>
            <person name="Couture C."/>
            <person name="Dupuy V."/>
            <person name="Gaurivaud P."/>
            <person name="Jacob D."/>
            <person name="Lemaitre C."/>
            <person name="Manso-Silvan L."/>
            <person name="Nikolski M."/>
            <person name="Nouvel L.-X."/>
            <person name="Poumarat F."/>
            <person name="Tardy F."/>
            <person name="Thebault P."/>
            <person name="Theil S."/>
            <person name="Citti C."/>
            <person name="Thiaucourt F."/>
            <person name="Blanchard A."/>
        </authorList>
    </citation>
    <scope>NUCLEOTIDE SEQUENCE [LARGE SCALE GENOMIC DNA]</scope>
    <source>
        <strain evidence="3 4">NCTC 246</strain>
    </source>
</reference>
<evidence type="ECO:0008006" key="5">
    <source>
        <dbReference type="Google" id="ProtNLM"/>
    </source>
</evidence>
<dbReference type="EMBL" id="JFDP01000064">
    <property type="protein sequence ID" value="KEZ22693.1"/>
    <property type="molecule type" value="Genomic_DNA"/>
</dbReference>
<evidence type="ECO:0000256" key="1">
    <source>
        <dbReference type="SAM" id="MobiDB-lite"/>
    </source>
</evidence>
<keyword evidence="4" id="KW-1185">Reference proteome</keyword>
<sequence>MKMNKMKHRKWLSIALGTTLVAAGISALAFSCRTEGGKDGTIKKTNPTTPKDVDPKTVVKTGGSKQTTPVTQPKKSTVSLDSDTKLTKKDNKYELKLNITNADNKFVKVELTATSNAPVVATNSNTITSEFGTVKNGKVTVQFSNLDDKMDYKVKSVSLYQTKEDTKPVKVELATKVSDQKIQLEKPKTLAAQPQVQGDDPTAGQSGGSTQGGKQKETKPKPKNQKTKTI</sequence>
<feature type="compositionally biased region" description="Polar residues" evidence="1">
    <location>
        <begin position="63"/>
        <end position="77"/>
    </location>
</feature>
<proteinExistence type="predicted"/>
<evidence type="ECO:0000256" key="2">
    <source>
        <dbReference type="SAM" id="SignalP"/>
    </source>
</evidence>
<comment type="caution">
    <text evidence="3">The sequence shown here is derived from an EMBL/GenBank/DDBJ whole genome shotgun (WGS) entry which is preliminary data.</text>
</comment>
<organism evidence="3 4">
    <name type="scientific">Ureaplasma diversum NCTC 246</name>
    <dbReference type="NCBI Taxonomy" id="1188241"/>
    <lineage>
        <taxon>Bacteria</taxon>
        <taxon>Bacillati</taxon>
        <taxon>Mycoplasmatota</taxon>
        <taxon>Mycoplasmoidales</taxon>
        <taxon>Mycoplasmoidaceae</taxon>
        <taxon>Ureaplasma</taxon>
    </lineage>
</organism>